<dbReference type="CDD" id="cd02970">
    <property type="entry name" value="PRX_like2"/>
    <property type="match status" value="1"/>
</dbReference>
<feature type="domain" description="Thioredoxin" evidence="1">
    <location>
        <begin position="60"/>
        <end position="233"/>
    </location>
</feature>
<dbReference type="RefSeq" id="WP_102844374.1">
    <property type="nucleotide sequence ID" value="NZ_PDZR01000017.1"/>
</dbReference>
<dbReference type="PROSITE" id="PS51352">
    <property type="entry name" value="THIOREDOXIN_2"/>
    <property type="match status" value="1"/>
</dbReference>
<dbReference type="Pfam" id="PF00578">
    <property type="entry name" value="AhpC-TSA"/>
    <property type="match status" value="1"/>
</dbReference>
<protein>
    <submittedName>
        <fullName evidence="2">Peroxiredoxin</fullName>
    </submittedName>
</protein>
<evidence type="ECO:0000259" key="1">
    <source>
        <dbReference type="PROSITE" id="PS51352"/>
    </source>
</evidence>
<accession>A0A2J7TET0</accession>
<dbReference type="Gene3D" id="3.40.30.10">
    <property type="entry name" value="Glutaredoxin"/>
    <property type="match status" value="1"/>
</dbReference>
<dbReference type="GO" id="GO:0016209">
    <property type="term" value="F:antioxidant activity"/>
    <property type="evidence" value="ECO:0007669"/>
    <property type="project" value="InterPro"/>
</dbReference>
<organism evidence="2 3">
    <name type="scientific">Methylocella silvestris</name>
    <dbReference type="NCBI Taxonomy" id="199596"/>
    <lineage>
        <taxon>Bacteria</taxon>
        <taxon>Pseudomonadati</taxon>
        <taxon>Pseudomonadota</taxon>
        <taxon>Alphaproteobacteria</taxon>
        <taxon>Hyphomicrobiales</taxon>
        <taxon>Beijerinckiaceae</taxon>
        <taxon>Methylocella</taxon>
    </lineage>
</organism>
<evidence type="ECO:0000313" key="2">
    <source>
        <dbReference type="EMBL" id="PNG25270.1"/>
    </source>
</evidence>
<dbReference type="SUPFAM" id="SSF52833">
    <property type="entry name" value="Thioredoxin-like"/>
    <property type="match status" value="1"/>
</dbReference>
<dbReference type="Proteomes" id="UP000236286">
    <property type="component" value="Unassembled WGS sequence"/>
</dbReference>
<comment type="caution">
    <text evidence="2">The sequence shown here is derived from an EMBL/GenBank/DDBJ whole genome shotgun (WGS) entry which is preliminary data.</text>
</comment>
<gene>
    <name evidence="2" type="ORF">CR492_14045</name>
</gene>
<proteinExistence type="predicted"/>
<reference evidence="2 3" key="1">
    <citation type="submission" date="2017-10" db="EMBL/GenBank/DDBJ databases">
        <title>Genome announcement of Methylocella silvestris TVC from permafrost.</title>
        <authorList>
            <person name="Wang J."/>
            <person name="Geng K."/>
            <person name="Ul-Haque F."/>
            <person name="Crombie A.T."/>
            <person name="Street L.E."/>
            <person name="Wookey P.A."/>
            <person name="Murrell J.C."/>
            <person name="Pratscher J."/>
        </authorList>
    </citation>
    <scope>NUCLEOTIDE SEQUENCE [LARGE SCALE GENOMIC DNA]</scope>
    <source>
        <strain evidence="2 3">TVC</strain>
    </source>
</reference>
<dbReference type="AlphaFoldDB" id="A0A2J7TET0"/>
<dbReference type="OrthoDB" id="9809746at2"/>
<dbReference type="InterPro" id="IPR013766">
    <property type="entry name" value="Thioredoxin_domain"/>
</dbReference>
<dbReference type="EMBL" id="PDZR01000017">
    <property type="protein sequence ID" value="PNG25270.1"/>
    <property type="molecule type" value="Genomic_DNA"/>
</dbReference>
<dbReference type="GO" id="GO:0016491">
    <property type="term" value="F:oxidoreductase activity"/>
    <property type="evidence" value="ECO:0007669"/>
    <property type="project" value="InterPro"/>
</dbReference>
<evidence type="ECO:0000313" key="3">
    <source>
        <dbReference type="Proteomes" id="UP000236286"/>
    </source>
</evidence>
<name>A0A2J7TET0_METSI</name>
<dbReference type="InterPro" id="IPR000866">
    <property type="entry name" value="AhpC/TSA"/>
</dbReference>
<dbReference type="InterPro" id="IPR036249">
    <property type="entry name" value="Thioredoxin-like_sf"/>
</dbReference>
<sequence>MNAKTKLREALAGICAADMTLAQRLAAYAAAMREFKSPFSDEYDRIVERLRAGDAGAGAPQPGEIMPSFVLPAADGRLISLDQLLASGPLVVSFNRGHWCPFCKIELRTLAAAEDDIVGCGAQIVSIMPDRQPFVAPLAAELAGKVLILTDMDNSYALSLGLAMWIGAPVQKLCLDHGLPLQDYQGSNAWFLPLPATFVVAPDGRVAARFVDSEFRARMAIEDIMAALQSLRA</sequence>